<dbReference type="RefSeq" id="WP_069204216.1">
    <property type="nucleotide sequence ID" value="NZ_CP014168.1"/>
</dbReference>
<dbReference type="KEGG" id="span:AWL63_06320"/>
<proteinExistence type="predicted"/>
<dbReference type="AlphaFoldDB" id="A0A1B3Z890"/>
<evidence type="ECO:0000313" key="2">
    <source>
        <dbReference type="Proteomes" id="UP000094256"/>
    </source>
</evidence>
<dbReference type="EMBL" id="CP014168">
    <property type="protein sequence ID" value="AOH83646.1"/>
    <property type="molecule type" value="Genomic_DNA"/>
</dbReference>
<keyword evidence="2" id="KW-1185">Reference proteome</keyword>
<organism evidence="1 2">
    <name type="scientific">Sphingomonas panacis</name>
    <dbReference type="NCBI Taxonomy" id="1560345"/>
    <lineage>
        <taxon>Bacteria</taxon>
        <taxon>Pseudomonadati</taxon>
        <taxon>Pseudomonadota</taxon>
        <taxon>Alphaproteobacteria</taxon>
        <taxon>Sphingomonadales</taxon>
        <taxon>Sphingomonadaceae</taxon>
        <taxon>Sphingomonas</taxon>
    </lineage>
</organism>
<dbReference type="Proteomes" id="UP000094256">
    <property type="component" value="Chromosome"/>
</dbReference>
<evidence type="ECO:0000313" key="1">
    <source>
        <dbReference type="EMBL" id="AOH83646.1"/>
    </source>
</evidence>
<accession>A0A1B3Z890</accession>
<protein>
    <submittedName>
        <fullName evidence="1">Uncharacterized protein</fullName>
    </submittedName>
</protein>
<dbReference type="OrthoDB" id="7583620at2"/>
<dbReference type="STRING" id="1560345.AWL63_06320"/>
<gene>
    <name evidence="1" type="ORF">AWL63_06320</name>
</gene>
<sequence length="190" mass="21034">MFDPTSITTHPRKSPAEIRAVALQTVFPLAERITNSEPLMRVYCAIEWGELDEGGQEWISAIVRETLACAAAGNTQLYNIGERTMAQVFNAAGLTHMSDMQAVLDAVESALAQTNKTAITDEQILAAMQHRPSGIFTYVIRNVLASELHVQRSAISVAKVRRRLHRLEAAGRVRSKNWGPGCAHEWIIVR</sequence>
<reference evidence="1 2" key="1">
    <citation type="submission" date="2016-01" db="EMBL/GenBank/DDBJ databases">
        <title>Complete genome and mega plasmid sequence of Sphingomonas panacis DCY99 elicits systemic resistance in rice to Xanthomonas oryzae.</title>
        <authorList>
            <person name="Kim Y.J."/>
            <person name="Yang D.C."/>
            <person name="Sing P."/>
        </authorList>
    </citation>
    <scope>NUCLEOTIDE SEQUENCE [LARGE SCALE GENOMIC DNA]</scope>
    <source>
        <strain evidence="1 2">DCY99</strain>
    </source>
</reference>
<name>A0A1B3Z890_9SPHN</name>